<gene>
    <name evidence="1" type="ORF">PMACD_LOCUS11444</name>
</gene>
<keyword evidence="2" id="KW-1185">Reference proteome</keyword>
<evidence type="ECO:0000313" key="1">
    <source>
        <dbReference type="EMBL" id="CAF4902961.1"/>
    </source>
</evidence>
<protein>
    <submittedName>
        <fullName evidence="1">Uncharacterized protein</fullName>
    </submittedName>
</protein>
<sequence length="494" mass="55645">MDRYITRERKINPNQPEHLTGNQMIEFSPTSAGNNITICLLECWCLNRNQPIPGYQYTGGNHMQNMEIPGNSAFNMNQNPGVISGIDPRYHASYANSGTNIASGMRCPDLAIYQPRPQNNLPQDSLPFQHKINIEHLTRNQMIEFSPTSAGNNITMNQQIPGYQYTGGNFTQNVDNLGNSELNMKQNTGVISGIDSRYLASYADNSASYISSGKLVINNIVVIIYSDLFICTKFEIIVILLLLADRCHYTLPHYTQAKKSKEKEMQLDLANIPIDAFGEYENRRFIGAQKIDKSFHKSGTRYPELAKYQPRPQQKENIFPKESLPQHKTNIVNTKAPEPSTSSASSTQIQVQSKSRFELQKELYKQGPRIFSGPLEMVLKWHKSLQDIGVVILYEIVAKCVNVRAGESCAKNLVLRDENGPAMQVVYYEIDFLMPEIKPPCTVRVIGRMLAGTNRLQAYSVRLATSDDVATMPRRTAIAAHHVSKLCKEYGLKN</sequence>
<dbReference type="Proteomes" id="UP000663880">
    <property type="component" value="Unassembled WGS sequence"/>
</dbReference>
<accession>A0A821V883</accession>
<evidence type="ECO:0000313" key="2">
    <source>
        <dbReference type="Proteomes" id="UP000663880"/>
    </source>
</evidence>
<dbReference type="OrthoDB" id="6591917at2759"/>
<proteinExistence type="predicted"/>
<comment type="caution">
    <text evidence="1">The sequence shown here is derived from an EMBL/GenBank/DDBJ whole genome shotgun (WGS) entry which is preliminary data.</text>
</comment>
<dbReference type="AlphaFoldDB" id="A0A821V883"/>
<organism evidence="1 2">
    <name type="scientific">Pieris macdunnoughi</name>
    <dbReference type="NCBI Taxonomy" id="345717"/>
    <lineage>
        <taxon>Eukaryota</taxon>
        <taxon>Metazoa</taxon>
        <taxon>Ecdysozoa</taxon>
        <taxon>Arthropoda</taxon>
        <taxon>Hexapoda</taxon>
        <taxon>Insecta</taxon>
        <taxon>Pterygota</taxon>
        <taxon>Neoptera</taxon>
        <taxon>Endopterygota</taxon>
        <taxon>Lepidoptera</taxon>
        <taxon>Glossata</taxon>
        <taxon>Ditrysia</taxon>
        <taxon>Papilionoidea</taxon>
        <taxon>Pieridae</taxon>
        <taxon>Pierinae</taxon>
        <taxon>Pieris</taxon>
    </lineage>
</organism>
<reference evidence="1" key="1">
    <citation type="submission" date="2021-02" db="EMBL/GenBank/DDBJ databases">
        <authorList>
            <person name="Steward A R."/>
        </authorList>
    </citation>
    <scope>NUCLEOTIDE SEQUENCE</scope>
</reference>
<name>A0A821V883_9NEOP</name>
<dbReference type="EMBL" id="CAJOBZ010000039">
    <property type="protein sequence ID" value="CAF4902961.1"/>
    <property type="molecule type" value="Genomic_DNA"/>
</dbReference>